<dbReference type="EMBL" id="JYDI01000238">
    <property type="protein sequence ID" value="KRY47574.1"/>
    <property type="molecule type" value="Genomic_DNA"/>
</dbReference>
<feature type="non-terminal residue" evidence="1">
    <location>
        <position position="62"/>
    </location>
</feature>
<accession>A0A0V1CE80</accession>
<feature type="non-terminal residue" evidence="1">
    <location>
        <position position="1"/>
    </location>
</feature>
<organism evidence="1 2">
    <name type="scientific">Trichinella britovi</name>
    <name type="common">Parasitic roundworm</name>
    <dbReference type="NCBI Taxonomy" id="45882"/>
    <lineage>
        <taxon>Eukaryota</taxon>
        <taxon>Metazoa</taxon>
        <taxon>Ecdysozoa</taxon>
        <taxon>Nematoda</taxon>
        <taxon>Enoplea</taxon>
        <taxon>Dorylaimia</taxon>
        <taxon>Trichinellida</taxon>
        <taxon>Trichinellidae</taxon>
        <taxon>Trichinella</taxon>
    </lineage>
</organism>
<sequence>LFWKHNDALPNNYYAALKRFEQLEVRIRKHFARIHQELIHGRDRELRWLRGEDMVPSTPCGV</sequence>
<evidence type="ECO:0000313" key="2">
    <source>
        <dbReference type="Proteomes" id="UP000054653"/>
    </source>
</evidence>
<dbReference type="AlphaFoldDB" id="A0A0V1CE80"/>
<keyword evidence="2" id="KW-1185">Reference proteome</keyword>
<evidence type="ECO:0000313" key="1">
    <source>
        <dbReference type="EMBL" id="KRY47574.1"/>
    </source>
</evidence>
<proteinExistence type="predicted"/>
<dbReference type="Proteomes" id="UP000054653">
    <property type="component" value="Unassembled WGS sequence"/>
</dbReference>
<reference evidence="1 2" key="1">
    <citation type="submission" date="2015-01" db="EMBL/GenBank/DDBJ databases">
        <title>Evolution of Trichinella species and genotypes.</title>
        <authorList>
            <person name="Korhonen P.K."/>
            <person name="Edoardo P."/>
            <person name="Giuseppe L.R."/>
            <person name="Gasser R.B."/>
        </authorList>
    </citation>
    <scope>NUCLEOTIDE SEQUENCE [LARGE SCALE GENOMIC DNA]</scope>
    <source>
        <strain evidence="1">ISS120</strain>
    </source>
</reference>
<protein>
    <submittedName>
        <fullName evidence="1">Uncharacterized protein</fullName>
    </submittedName>
</protein>
<comment type="caution">
    <text evidence="1">The sequence shown here is derived from an EMBL/GenBank/DDBJ whole genome shotgun (WGS) entry which is preliminary data.</text>
</comment>
<name>A0A0V1CE80_TRIBR</name>
<gene>
    <name evidence="1" type="ORF">T03_4420</name>
</gene>